<protein>
    <submittedName>
        <fullName evidence="7">Solute carrier family 22 member 6</fullName>
    </submittedName>
</protein>
<feature type="compositionally biased region" description="Basic and acidic residues" evidence="5">
    <location>
        <begin position="1"/>
        <end position="20"/>
    </location>
</feature>
<evidence type="ECO:0000313" key="7">
    <source>
        <dbReference type="EMBL" id="MDE46881.1"/>
    </source>
</evidence>
<keyword evidence="4 6" id="KW-0472">Membrane</keyword>
<reference evidence="7" key="1">
    <citation type="submission" date="2018-10" db="EMBL/GenBank/DDBJ databases">
        <title>Transcriptome assembly of Aceria tosichella (Wheat curl mite) Type 2.</title>
        <authorList>
            <person name="Scully E.D."/>
            <person name="Geib S.M."/>
            <person name="Palmer N.A."/>
            <person name="Gupta A.K."/>
            <person name="Sarath G."/>
            <person name="Tatineni S."/>
        </authorList>
    </citation>
    <scope>NUCLEOTIDE SEQUENCE</scope>
    <source>
        <strain evidence="7">LincolnNE</strain>
    </source>
</reference>
<evidence type="ECO:0000256" key="6">
    <source>
        <dbReference type="SAM" id="Phobius"/>
    </source>
</evidence>
<keyword evidence="2 6" id="KW-0812">Transmembrane</keyword>
<dbReference type="InterPro" id="IPR011701">
    <property type="entry name" value="MFS"/>
</dbReference>
<feature type="region of interest" description="Disordered" evidence="5">
    <location>
        <begin position="548"/>
        <end position="568"/>
    </location>
</feature>
<dbReference type="Pfam" id="PF00083">
    <property type="entry name" value="Sugar_tr"/>
    <property type="match status" value="1"/>
</dbReference>
<dbReference type="Gene3D" id="1.20.1250.20">
    <property type="entry name" value="MFS general substrate transporter like domains"/>
    <property type="match status" value="2"/>
</dbReference>
<comment type="subcellular location">
    <subcellularLocation>
        <location evidence="1">Membrane</location>
        <topology evidence="1">Multi-pass membrane protein</topology>
    </subcellularLocation>
</comment>
<dbReference type="SUPFAM" id="SSF103473">
    <property type="entry name" value="MFS general substrate transporter"/>
    <property type="match status" value="1"/>
</dbReference>
<gene>
    <name evidence="7" type="primary">SLC22A6</name>
    <name evidence="7" type="ORF">g.363</name>
</gene>
<evidence type="ECO:0000256" key="1">
    <source>
        <dbReference type="ARBA" id="ARBA00004141"/>
    </source>
</evidence>
<dbReference type="InterPro" id="IPR036259">
    <property type="entry name" value="MFS_trans_sf"/>
</dbReference>
<feature type="transmembrane region" description="Helical" evidence="6">
    <location>
        <begin position="240"/>
        <end position="260"/>
    </location>
</feature>
<keyword evidence="3 6" id="KW-1133">Transmembrane helix</keyword>
<evidence type="ECO:0000256" key="2">
    <source>
        <dbReference type="ARBA" id="ARBA00022692"/>
    </source>
</evidence>
<feature type="transmembrane region" description="Helical" evidence="6">
    <location>
        <begin position="614"/>
        <end position="632"/>
    </location>
</feature>
<name>A0A6G1S9I1_9ACAR</name>
<feature type="region of interest" description="Disordered" evidence="5">
    <location>
        <begin position="408"/>
        <end position="427"/>
    </location>
</feature>
<feature type="transmembrane region" description="Helical" evidence="6">
    <location>
        <begin position="644"/>
        <end position="664"/>
    </location>
</feature>
<dbReference type="PANTHER" id="PTHR24064">
    <property type="entry name" value="SOLUTE CARRIER FAMILY 22 MEMBER"/>
    <property type="match status" value="1"/>
</dbReference>
<feature type="transmembrane region" description="Helical" evidence="6">
    <location>
        <begin position="328"/>
        <end position="352"/>
    </location>
</feature>
<evidence type="ECO:0000256" key="5">
    <source>
        <dbReference type="SAM" id="MobiDB-lite"/>
    </source>
</evidence>
<feature type="compositionally biased region" description="Low complexity" evidence="5">
    <location>
        <begin position="415"/>
        <end position="427"/>
    </location>
</feature>
<dbReference type="EMBL" id="GGYP01002110">
    <property type="protein sequence ID" value="MDE46881.1"/>
    <property type="molecule type" value="Transcribed_RNA"/>
</dbReference>
<feature type="region of interest" description="Disordered" evidence="5">
    <location>
        <begin position="495"/>
        <end position="519"/>
    </location>
</feature>
<feature type="compositionally biased region" description="Low complexity" evidence="5">
    <location>
        <begin position="501"/>
        <end position="511"/>
    </location>
</feature>
<evidence type="ECO:0000256" key="3">
    <source>
        <dbReference type="ARBA" id="ARBA00022989"/>
    </source>
</evidence>
<organism evidence="7">
    <name type="scientific">Aceria tosichella</name>
    <name type="common">wheat curl mite</name>
    <dbReference type="NCBI Taxonomy" id="561515"/>
    <lineage>
        <taxon>Eukaryota</taxon>
        <taxon>Metazoa</taxon>
        <taxon>Ecdysozoa</taxon>
        <taxon>Arthropoda</taxon>
        <taxon>Chelicerata</taxon>
        <taxon>Arachnida</taxon>
        <taxon>Acari</taxon>
        <taxon>Acariformes</taxon>
        <taxon>Trombidiformes</taxon>
        <taxon>Prostigmata</taxon>
        <taxon>Eupodina</taxon>
        <taxon>Eriophyoidea</taxon>
        <taxon>Eriophyidae</taxon>
        <taxon>Eriophyinae</taxon>
        <taxon>Aceriini</taxon>
        <taxon>Aceria</taxon>
    </lineage>
</organism>
<proteinExistence type="predicted"/>
<dbReference type="GO" id="GO:0022857">
    <property type="term" value="F:transmembrane transporter activity"/>
    <property type="evidence" value="ECO:0007669"/>
    <property type="project" value="InterPro"/>
</dbReference>
<feature type="transmembrane region" description="Helical" evidence="6">
    <location>
        <begin position="272"/>
        <end position="291"/>
    </location>
</feature>
<evidence type="ECO:0000256" key="4">
    <source>
        <dbReference type="ARBA" id="ARBA00023136"/>
    </source>
</evidence>
<dbReference type="AlphaFoldDB" id="A0A6G1S9I1"/>
<dbReference type="GO" id="GO:0016020">
    <property type="term" value="C:membrane"/>
    <property type="evidence" value="ECO:0007669"/>
    <property type="project" value="UniProtKB-SubCell"/>
</dbReference>
<sequence>MDRKPKNDDGQTKTKRKEVAKSNQGHSDDCSQIDSIIGSFGKYQFLIFLFKILIGITSGFNNLGVTFYAPSDFVSYWCVDSEPPQFALNGRNYSTTLGYEPNISSLALHSLMGSNNLSQQLYPTPTPLSSSSSSSSQHVHLVGQTHQYSTTTLAANTNTKNAWTFGQLLNDLISNEERSQRRASADFNSDTPRNLRKECTYAPPTGHNERRHKCTAYKYDTGIWISTIIDEWDLVCDRSVYISISQSLYMAGFIVSFLVFGYISDRFGRWRSLLLGALIEIFSGFGCAFSRSVGQFMLFRFLLGIGCAGRSSSSYLTMIEWTGQSWRVYISTLGSLGWVVSYCAMPWIAMYFLHFRHLQLLVCFYELTLVAWLLTLPESPRWLLTHKRFDDAYQALLKAAKFNGLIKPGGGTPGSSSNSSSNKSSNESLAELQKSASLLKPASGVMVALRKFDPSGNPIQAAADGGSFARKRLNSISMVSAQKISLAIGQHRSNESHHINNHNNNQEQQSNKPTQQSLTPLAAHESTIILAPDTEVATHVEVPLGGSVAGSANASGQHGDGAPAKGDQLQPYTMEEFDRKFAQLAEAVSQKEFSKNEDRLSFVDLFRWKNLRSYTLILAFIWGCNSFIYYGIALRVGDFGGKNLFVSFSLAGATELPGILFTLVFMKLLPRKTTNILMFSAIFLICALQAPLKYYELGWLQQTSMILAKLFNSCSFICILYQTMELFPTSIRQTAYSSCSLASRIGSILAPFIKELSQMTNTLVPPVMFAVLSLMEIVLMRRLPETKGSDLPDTLLEAEKFKGTLAKGSGRGGLGRKLCNGA</sequence>
<feature type="region of interest" description="Disordered" evidence="5">
    <location>
        <begin position="1"/>
        <end position="28"/>
    </location>
</feature>
<dbReference type="InterPro" id="IPR005828">
    <property type="entry name" value="MFS_sugar_transport-like"/>
</dbReference>
<dbReference type="Pfam" id="PF07690">
    <property type="entry name" value="MFS_1"/>
    <property type="match status" value="1"/>
</dbReference>
<accession>A0A6G1S9I1</accession>
<feature type="transmembrane region" description="Helical" evidence="6">
    <location>
        <begin position="676"/>
        <end position="694"/>
    </location>
</feature>